<keyword evidence="6" id="KW-1185">Reference proteome</keyword>
<evidence type="ECO:0000313" key="5">
    <source>
        <dbReference type="EMBL" id="MBW3082651.1"/>
    </source>
</evidence>
<dbReference type="Proteomes" id="UP000812844">
    <property type="component" value="Unassembled WGS sequence"/>
</dbReference>
<dbReference type="InterPro" id="IPR000843">
    <property type="entry name" value="HTH_LacI"/>
</dbReference>
<protein>
    <submittedName>
        <fullName evidence="5">LacI family DNA-binding transcriptional regulator</fullName>
    </submittedName>
</protein>
<keyword evidence="1" id="KW-0805">Transcription regulation</keyword>
<name>A0ABS6WA69_9BIFI</name>
<dbReference type="PANTHER" id="PTHR30146">
    <property type="entry name" value="LACI-RELATED TRANSCRIPTIONAL REPRESSOR"/>
    <property type="match status" value="1"/>
</dbReference>
<evidence type="ECO:0000256" key="1">
    <source>
        <dbReference type="ARBA" id="ARBA00023015"/>
    </source>
</evidence>
<gene>
    <name evidence="5" type="ORF">KIH73_04530</name>
</gene>
<reference evidence="5 6" key="1">
    <citation type="submission" date="2021-05" db="EMBL/GenBank/DDBJ databases">
        <title>Phylogenetic classification of ten novel species belonging to the genus Bifidobacterium comprising B. colchicus sp. nov., B. abeli sp. nov., B. bicoloris sp. nov., B. guerezis sp. nov., B. rosaliae sp. nov., B. santillanensis sp. nov., B. argentati sp. nov., B. amazzoni sp. nov., B. pluviali sp. nov., and B. pinnaculum sp. nov.</title>
        <authorList>
            <person name="Lugli G.A."/>
            <person name="Ruiz Garcia L."/>
            <person name="Margolles A."/>
            <person name="Ventura M."/>
        </authorList>
    </citation>
    <scope>NUCLEOTIDE SEQUENCE [LARGE SCALE GENOMIC DNA]</scope>
    <source>
        <strain evidence="5 6">6T3</strain>
    </source>
</reference>
<evidence type="ECO:0000256" key="2">
    <source>
        <dbReference type="ARBA" id="ARBA00023125"/>
    </source>
</evidence>
<evidence type="ECO:0000256" key="3">
    <source>
        <dbReference type="ARBA" id="ARBA00023163"/>
    </source>
</evidence>
<keyword evidence="3" id="KW-0804">Transcription</keyword>
<dbReference type="PROSITE" id="PS50932">
    <property type="entry name" value="HTH_LACI_2"/>
    <property type="match status" value="1"/>
</dbReference>
<dbReference type="GO" id="GO:0003677">
    <property type="term" value="F:DNA binding"/>
    <property type="evidence" value="ECO:0007669"/>
    <property type="project" value="UniProtKB-KW"/>
</dbReference>
<evidence type="ECO:0000313" key="6">
    <source>
        <dbReference type="Proteomes" id="UP000812844"/>
    </source>
</evidence>
<dbReference type="CDD" id="cd01392">
    <property type="entry name" value="HTH_LacI"/>
    <property type="match status" value="1"/>
</dbReference>
<dbReference type="RefSeq" id="WP_219081034.1">
    <property type="nucleotide sequence ID" value="NZ_JAHBBD010000007.1"/>
</dbReference>
<feature type="domain" description="HTH lacI-type" evidence="4">
    <location>
        <begin position="4"/>
        <end position="58"/>
    </location>
</feature>
<dbReference type="PANTHER" id="PTHR30146:SF109">
    <property type="entry name" value="HTH-TYPE TRANSCRIPTIONAL REGULATOR GALS"/>
    <property type="match status" value="1"/>
</dbReference>
<dbReference type="InterPro" id="IPR046335">
    <property type="entry name" value="LacI/GalR-like_sensor"/>
</dbReference>
<keyword evidence="2 5" id="KW-0238">DNA-binding</keyword>
<dbReference type="SMART" id="SM00354">
    <property type="entry name" value="HTH_LACI"/>
    <property type="match status" value="1"/>
</dbReference>
<proteinExistence type="predicted"/>
<comment type="caution">
    <text evidence="5">The sequence shown here is derived from an EMBL/GenBank/DDBJ whole genome shotgun (WGS) entry which is preliminary data.</text>
</comment>
<dbReference type="Pfam" id="PF00356">
    <property type="entry name" value="LacI"/>
    <property type="match status" value="1"/>
</dbReference>
<sequence length="338" mass="37424">MAKAVIRDVAEAAGVSTATVSRTLSHPEVVSEKTRRKVMEAAKRLNFQTSRSAMALKQGRSYRIALLINQQLTSWFNASVLMGLNSVLQPAGYDITVYQDIDDAESRRDFFETMPVRGNTDAVIVASFDVERGQIEQLRQNGIPLVGINVPRTEGFDASISIDDVAGMHMAATYLINTGHRRLVYVCSTTIPSMTCSTDLREQGFIRACRENEGSHDLQWQVIHVPRNTEVTNEALSSLLALDEFPDAICCQADMFAVPLLYRLARYGHVAPRDFSMVGFDDGTYAEVMQLTTVRQHPETMGVVAANKVLALINGDHLDHPHETAPIQLMLRGSDSPR</sequence>
<organism evidence="5 6">
    <name type="scientific">Bifidobacterium phasiani</name>
    <dbReference type="NCBI Taxonomy" id="2834431"/>
    <lineage>
        <taxon>Bacteria</taxon>
        <taxon>Bacillati</taxon>
        <taxon>Actinomycetota</taxon>
        <taxon>Actinomycetes</taxon>
        <taxon>Bifidobacteriales</taxon>
        <taxon>Bifidobacteriaceae</taxon>
        <taxon>Bifidobacterium</taxon>
    </lineage>
</organism>
<accession>A0ABS6WA69</accession>
<evidence type="ECO:0000259" key="4">
    <source>
        <dbReference type="PROSITE" id="PS50932"/>
    </source>
</evidence>
<dbReference type="EMBL" id="JAHBBD010000007">
    <property type="protein sequence ID" value="MBW3082651.1"/>
    <property type="molecule type" value="Genomic_DNA"/>
</dbReference>
<dbReference type="CDD" id="cd06267">
    <property type="entry name" value="PBP1_LacI_sugar_binding-like"/>
    <property type="match status" value="1"/>
</dbReference>
<dbReference type="Pfam" id="PF13377">
    <property type="entry name" value="Peripla_BP_3"/>
    <property type="match status" value="1"/>
</dbReference>